<proteinExistence type="predicted"/>
<evidence type="ECO:0000313" key="1">
    <source>
        <dbReference type="EMBL" id="MBX43154.1"/>
    </source>
</evidence>
<accession>A0A2P2NL35</accession>
<name>A0A2P2NL35_RHIMU</name>
<dbReference type="AlphaFoldDB" id="A0A2P2NL35"/>
<dbReference type="EMBL" id="GGEC01062670">
    <property type="protein sequence ID" value="MBX43154.1"/>
    <property type="molecule type" value="Transcribed_RNA"/>
</dbReference>
<protein>
    <submittedName>
        <fullName evidence="1">Uncharacterized protein</fullName>
    </submittedName>
</protein>
<organism evidence="1">
    <name type="scientific">Rhizophora mucronata</name>
    <name type="common">Asiatic mangrove</name>
    <dbReference type="NCBI Taxonomy" id="61149"/>
    <lineage>
        <taxon>Eukaryota</taxon>
        <taxon>Viridiplantae</taxon>
        <taxon>Streptophyta</taxon>
        <taxon>Embryophyta</taxon>
        <taxon>Tracheophyta</taxon>
        <taxon>Spermatophyta</taxon>
        <taxon>Magnoliopsida</taxon>
        <taxon>eudicotyledons</taxon>
        <taxon>Gunneridae</taxon>
        <taxon>Pentapetalae</taxon>
        <taxon>rosids</taxon>
        <taxon>fabids</taxon>
        <taxon>Malpighiales</taxon>
        <taxon>Rhizophoraceae</taxon>
        <taxon>Rhizophora</taxon>
    </lineage>
</organism>
<sequence>MLDITQCQEYFSHKGHKLHYDYTKQIILVRFKKEGSFHN</sequence>
<reference evidence="1" key="1">
    <citation type="submission" date="2018-02" db="EMBL/GenBank/DDBJ databases">
        <title>Rhizophora mucronata_Transcriptome.</title>
        <authorList>
            <person name="Meera S.P."/>
            <person name="Sreeshan A."/>
            <person name="Augustine A."/>
        </authorList>
    </citation>
    <scope>NUCLEOTIDE SEQUENCE</scope>
    <source>
        <tissue evidence="1">Leaf</tissue>
    </source>
</reference>